<keyword evidence="2" id="KW-1185">Reference proteome</keyword>
<organism evidence="1 2">
    <name type="scientific">Pseudoalteromonas tunicata D2</name>
    <dbReference type="NCBI Taxonomy" id="87626"/>
    <lineage>
        <taxon>Bacteria</taxon>
        <taxon>Pseudomonadati</taxon>
        <taxon>Pseudomonadota</taxon>
        <taxon>Gammaproteobacteria</taxon>
        <taxon>Alteromonadales</taxon>
        <taxon>Pseudoalteromonadaceae</taxon>
        <taxon>Pseudoalteromonas</taxon>
    </lineage>
</organism>
<protein>
    <submittedName>
        <fullName evidence="1">Putative orphan protein</fullName>
    </submittedName>
</protein>
<gene>
    <name evidence="1" type="ORF">PTD2_15842</name>
</gene>
<sequence>MQSIPKEKKLSVLFRLEPGCLGPQGIDHVESFCTFVNSHLHQFYFAELSVIPRFDKSLPEWEYSINQRNLDDAKVGIYLTLFKTDKNSFEEQFEEQLTENIELFFSRTK</sequence>
<dbReference type="STRING" id="87626.PTD2_15842"/>
<dbReference type="OrthoDB" id="5768421at2"/>
<evidence type="ECO:0000313" key="2">
    <source>
        <dbReference type="Proteomes" id="UP000006201"/>
    </source>
</evidence>
<proteinExistence type="predicted"/>
<dbReference type="RefSeq" id="WP_009838788.1">
    <property type="nucleotide sequence ID" value="NZ_AAOH01000006.1"/>
</dbReference>
<dbReference type="eggNOG" id="ENOG50331HC">
    <property type="taxonomic scope" value="Bacteria"/>
</dbReference>
<name>A4CD83_9GAMM</name>
<dbReference type="AlphaFoldDB" id="A4CD83"/>
<dbReference type="Proteomes" id="UP000006201">
    <property type="component" value="Unassembled WGS sequence"/>
</dbReference>
<reference evidence="1 2" key="1">
    <citation type="submission" date="2006-02" db="EMBL/GenBank/DDBJ databases">
        <authorList>
            <person name="Moran M.A."/>
            <person name="Kjelleberg S."/>
            <person name="Egan S."/>
            <person name="Saunders N."/>
            <person name="Thomas T."/>
            <person name="Ferriera S."/>
            <person name="Johnson J."/>
            <person name="Kravitz S."/>
            <person name="Halpern A."/>
            <person name="Remington K."/>
            <person name="Beeson K."/>
            <person name="Tran B."/>
            <person name="Rogers Y.-H."/>
            <person name="Friedman R."/>
            <person name="Venter J.C."/>
        </authorList>
    </citation>
    <scope>NUCLEOTIDE SEQUENCE [LARGE SCALE GENOMIC DNA]</scope>
    <source>
        <strain evidence="1 2">D2</strain>
    </source>
</reference>
<evidence type="ECO:0000313" key="1">
    <source>
        <dbReference type="EMBL" id="EAR27526.1"/>
    </source>
</evidence>
<comment type="caution">
    <text evidence="1">The sequence shown here is derived from an EMBL/GenBank/DDBJ whole genome shotgun (WGS) entry which is preliminary data.</text>
</comment>
<dbReference type="EMBL" id="AAOH01000006">
    <property type="protein sequence ID" value="EAR27526.1"/>
    <property type="molecule type" value="Genomic_DNA"/>
</dbReference>
<dbReference type="HOGENOM" id="CLU_150463_0_0_6"/>
<accession>A4CD83</accession>